<comment type="caution">
    <text evidence="2">The sequence shown here is derived from an EMBL/GenBank/DDBJ whole genome shotgun (WGS) entry which is preliminary data.</text>
</comment>
<proteinExistence type="predicted"/>
<dbReference type="EMBL" id="PFTB01000016">
    <property type="protein sequence ID" value="PJB99623.1"/>
    <property type="molecule type" value="Genomic_DNA"/>
</dbReference>
<name>A0A2M8DND4_9BACT</name>
<evidence type="ECO:0000256" key="1">
    <source>
        <dbReference type="SAM" id="MobiDB-lite"/>
    </source>
</evidence>
<sequence>EKKKENKVLATRARQSRAKGGDEATASSTTGVGFFEKTTQKIRRNAIQVKKALQEEEEKILEKEKIWETPAFLRKKLKSI</sequence>
<dbReference type="Proteomes" id="UP000228875">
    <property type="component" value="Unassembled WGS sequence"/>
</dbReference>
<evidence type="ECO:0000313" key="2">
    <source>
        <dbReference type="EMBL" id="PJB99623.1"/>
    </source>
</evidence>
<feature type="non-terminal residue" evidence="2">
    <location>
        <position position="1"/>
    </location>
</feature>
<reference evidence="3" key="1">
    <citation type="submission" date="2017-09" db="EMBL/GenBank/DDBJ databases">
        <title>Depth-based differentiation of microbial function through sediment-hosted aquifers and enrichment of novel symbionts in the deep terrestrial subsurface.</title>
        <authorList>
            <person name="Probst A.J."/>
            <person name="Ladd B."/>
            <person name="Jarett J.K."/>
            <person name="Geller-Mcgrath D.E."/>
            <person name="Sieber C.M.K."/>
            <person name="Emerson J.B."/>
            <person name="Anantharaman K."/>
            <person name="Thomas B.C."/>
            <person name="Malmstrom R."/>
            <person name="Stieglmeier M."/>
            <person name="Klingl A."/>
            <person name="Woyke T."/>
            <person name="Ryan C.M."/>
            <person name="Banfield J.F."/>
        </authorList>
    </citation>
    <scope>NUCLEOTIDE SEQUENCE [LARGE SCALE GENOMIC DNA]</scope>
</reference>
<dbReference type="AlphaFoldDB" id="A0A2M8DND4"/>
<gene>
    <name evidence="2" type="ORF">CO077_00695</name>
</gene>
<feature type="region of interest" description="Disordered" evidence="1">
    <location>
        <begin position="1"/>
        <end position="28"/>
    </location>
</feature>
<accession>A0A2M8DND4</accession>
<evidence type="ECO:0000313" key="3">
    <source>
        <dbReference type="Proteomes" id="UP000228875"/>
    </source>
</evidence>
<organism evidence="2 3">
    <name type="scientific">Candidatus Nealsonbacteria bacterium CG_4_9_14_0_8_um_filter_35_12</name>
    <dbReference type="NCBI Taxonomy" id="1974692"/>
    <lineage>
        <taxon>Bacteria</taxon>
        <taxon>Candidatus Nealsoniibacteriota</taxon>
    </lineage>
</organism>
<protein>
    <submittedName>
        <fullName evidence="2">Uncharacterized protein</fullName>
    </submittedName>
</protein>